<proteinExistence type="predicted"/>
<comment type="caution">
    <text evidence="1">The sequence shown here is derived from an EMBL/GenBank/DDBJ whole genome shotgun (WGS) entry which is preliminary data.</text>
</comment>
<gene>
    <name evidence="1" type="ORF">E7681_11095</name>
</gene>
<name>A0A4S3M7C8_9RHOB</name>
<organism evidence="1 2">
    <name type="scientific">Thalassobius vesicularis</name>
    <dbReference type="NCBI Taxonomy" id="1294297"/>
    <lineage>
        <taxon>Bacteria</taxon>
        <taxon>Pseudomonadati</taxon>
        <taxon>Pseudomonadota</taxon>
        <taxon>Alphaproteobacteria</taxon>
        <taxon>Rhodobacterales</taxon>
        <taxon>Roseobacteraceae</taxon>
        <taxon>Thalassovita</taxon>
    </lineage>
</organism>
<accession>A0A4S3M7C8</accession>
<keyword evidence="2" id="KW-1185">Reference proteome</keyword>
<dbReference type="OrthoDB" id="7743350at2"/>
<sequence>MRLFRVTKAVVLGLLLAGSLTLNVATVAFSSVALLVSSAYEAVTGAVSVAGGLRREVVSLSDEVATLKAPKSVTYRGQKRLLSEAVEDTAGRIGRRTAAGAARNAGSVVAEAIPFAGIAVVLGVTAWDLKDSCDTMKDLHELELAFVPGTEADPEATEVCGLAVPSTEEVWAAVRSSPTVAWKAAKGYLPDLPELSVPKIDWTFWD</sequence>
<reference evidence="1 2" key="1">
    <citation type="submission" date="2019-04" db="EMBL/GenBank/DDBJ databases">
        <title>Draft genome sequence of Youngimonas vesicularis.</title>
        <authorList>
            <person name="Hameed A."/>
        </authorList>
    </citation>
    <scope>NUCLEOTIDE SEQUENCE [LARGE SCALE GENOMIC DNA]</scope>
    <source>
        <strain evidence="1 2">CC-AMW-E</strain>
    </source>
</reference>
<dbReference type="EMBL" id="SSMD01000005">
    <property type="protein sequence ID" value="THD73242.1"/>
    <property type="molecule type" value="Genomic_DNA"/>
</dbReference>
<dbReference type="RefSeq" id="WP_136339371.1">
    <property type="nucleotide sequence ID" value="NZ_SSMD01000005.1"/>
</dbReference>
<dbReference type="AlphaFoldDB" id="A0A4S3M7C8"/>
<evidence type="ECO:0000313" key="1">
    <source>
        <dbReference type="EMBL" id="THD73242.1"/>
    </source>
</evidence>
<dbReference type="Proteomes" id="UP000306113">
    <property type="component" value="Unassembled WGS sequence"/>
</dbReference>
<evidence type="ECO:0000313" key="2">
    <source>
        <dbReference type="Proteomes" id="UP000306113"/>
    </source>
</evidence>
<protein>
    <submittedName>
        <fullName evidence="1">Uncharacterized protein</fullName>
    </submittedName>
</protein>